<evidence type="ECO:0000313" key="3">
    <source>
        <dbReference type="Proteomes" id="UP001500630"/>
    </source>
</evidence>
<evidence type="ECO:0000256" key="1">
    <source>
        <dbReference type="SAM" id="MobiDB-lite"/>
    </source>
</evidence>
<protein>
    <submittedName>
        <fullName evidence="2">Uncharacterized protein</fullName>
    </submittedName>
</protein>
<organism evidence="2 3">
    <name type="scientific">Nonomuraea rosea</name>
    <dbReference type="NCBI Taxonomy" id="638574"/>
    <lineage>
        <taxon>Bacteria</taxon>
        <taxon>Bacillati</taxon>
        <taxon>Actinomycetota</taxon>
        <taxon>Actinomycetes</taxon>
        <taxon>Streptosporangiales</taxon>
        <taxon>Streptosporangiaceae</taxon>
        <taxon>Nonomuraea</taxon>
    </lineage>
</organism>
<feature type="compositionally biased region" description="Basic residues" evidence="1">
    <location>
        <begin position="86"/>
        <end position="101"/>
    </location>
</feature>
<gene>
    <name evidence="2" type="ORF">GCM10022419_005860</name>
</gene>
<evidence type="ECO:0000313" key="2">
    <source>
        <dbReference type="EMBL" id="GAA3529769.1"/>
    </source>
</evidence>
<name>A0ABP6V9A2_9ACTN</name>
<comment type="caution">
    <text evidence="2">The sequence shown here is derived from an EMBL/GenBank/DDBJ whole genome shotgun (WGS) entry which is preliminary data.</text>
</comment>
<accession>A0ABP6V9A2</accession>
<proteinExistence type="predicted"/>
<feature type="compositionally biased region" description="Basic residues" evidence="1">
    <location>
        <begin position="135"/>
        <end position="144"/>
    </location>
</feature>
<feature type="region of interest" description="Disordered" evidence="1">
    <location>
        <begin position="1"/>
        <end position="40"/>
    </location>
</feature>
<feature type="region of interest" description="Disordered" evidence="1">
    <location>
        <begin position="71"/>
        <end position="101"/>
    </location>
</feature>
<dbReference type="Proteomes" id="UP001500630">
    <property type="component" value="Unassembled WGS sequence"/>
</dbReference>
<feature type="region of interest" description="Disordered" evidence="1">
    <location>
        <begin position="135"/>
        <end position="159"/>
    </location>
</feature>
<reference evidence="3" key="1">
    <citation type="journal article" date="2019" name="Int. J. Syst. Evol. Microbiol.">
        <title>The Global Catalogue of Microorganisms (GCM) 10K type strain sequencing project: providing services to taxonomists for standard genome sequencing and annotation.</title>
        <authorList>
            <consortium name="The Broad Institute Genomics Platform"/>
            <consortium name="The Broad Institute Genome Sequencing Center for Infectious Disease"/>
            <person name="Wu L."/>
            <person name="Ma J."/>
        </authorList>
    </citation>
    <scope>NUCLEOTIDE SEQUENCE [LARGE SCALE GENOMIC DNA]</scope>
    <source>
        <strain evidence="3">JCM 17326</strain>
    </source>
</reference>
<keyword evidence="3" id="KW-1185">Reference proteome</keyword>
<dbReference type="EMBL" id="BAABDQ010000001">
    <property type="protein sequence ID" value="GAA3529769.1"/>
    <property type="molecule type" value="Genomic_DNA"/>
</dbReference>
<sequence>MASGDDLPSEQREFGTPVPPITIADEEPDRRNVGGDGQLRSKRGFRLIESLRLQAMGNSQMRNDLRELPTVGRHFRPPRHNSLSQRTKRLVRRRREVQHARKTPAPIEPNRERAMPTEQTPKLVDHSSIDAIRVQKRHKHRHMRGNTGQGGRIETPPPGLHHRLGLLHHRQQSRLTYAVPS</sequence>